<dbReference type="EC" id="2.7.7.7" evidence="9"/>
<evidence type="ECO:0000256" key="3">
    <source>
        <dbReference type="ARBA" id="ARBA00022801"/>
    </source>
</evidence>
<feature type="domain" description="Peptidase S24/S26A/S26B/S26C" evidence="8">
    <location>
        <begin position="22"/>
        <end position="136"/>
    </location>
</feature>
<dbReference type="GO" id="GO:0003677">
    <property type="term" value="F:DNA binding"/>
    <property type="evidence" value="ECO:0007669"/>
    <property type="project" value="InterPro"/>
</dbReference>
<dbReference type="NCBIfam" id="NF007621">
    <property type="entry name" value="PRK10276.1"/>
    <property type="match status" value="1"/>
</dbReference>
<organism evidence="9 10">
    <name type="scientific">Xylanibacter ruminicola</name>
    <name type="common">Prevotella ruminicola</name>
    <dbReference type="NCBI Taxonomy" id="839"/>
    <lineage>
        <taxon>Bacteria</taxon>
        <taxon>Pseudomonadati</taxon>
        <taxon>Bacteroidota</taxon>
        <taxon>Bacteroidia</taxon>
        <taxon>Bacteroidales</taxon>
        <taxon>Prevotellaceae</taxon>
        <taxon>Xylanibacter</taxon>
    </lineage>
</organism>
<dbReference type="AlphaFoldDB" id="A0A9D5S9U0"/>
<dbReference type="GO" id="GO:0003887">
    <property type="term" value="F:DNA-directed DNA polymerase activity"/>
    <property type="evidence" value="ECO:0007669"/>
    <property type="project" value="UniProtKB-EC"/>
</dbReference>
<dbReference type="Gene3D" id="2.10.109.10">
    <property type="entry name" value="Umud Fragment, subunit A"/>
    <property type="match status" value="1"/>
</dbReference>
<dbReference type="InterPro" id="IPR039418">
    <property type="entry name" value="LexA-like"/>
</dbReference>
<dbReference type="CDD" id="cd06529">
    <property type="entry name" value="S24_LexA-like"/>
    <property type="match status" value="1"/>
</dbReference>
<dbReference type="GO" id="GO:0016787">
    <property type="term" value="F:hydrolase activity"/>
    <property type="evidence" value="ECO:0007669"/>
    <property type="project" value="UniProtKB-KW"/>
</dbReference>
<proteinExistence type="inferred from homology"/>
<name>A0A9D5S9U0_XYLRU</name>
<evidence type="ECO:0000256" key="4">
    <source>
        <dbReference type="ARBA" id="ARBA00022813"/>
    </source>
</evidence>
<comment type="caution">
    <text evidence="9">The sequence shown here is derived from an EMBL/GenBank/DDBJ whole genome shotgun (WGS) entry which is preliminary data.</text>
</comment>
<dbReference type="PRINTS" id="PR00726">
    <property type="entry name" value="LEXASERPTASE"/>
</dbReference>
<keyword evidence="6" id="KW-0742">SOS response</keyword>
<dbReference type="PANTHER" id="PTHR33516">
    <property type="entry name" value="LEXA REPRESSOR"/>
    <property type="match status" value="1"/>
</dbReference>
<dbReference type="GO" id="GO:0009432">
    <property type="term" value="P:SOS response"/>
    <property type="evidence" value="ECO:0007669"/>
    <property type="project" value="UniProtKB-KW"/>
</dbReference>
<dbReference type="EMBL" id="SUYC01000005">
    <property type="protein sequence ID" value="MBE6270362.1"/>
    <property type="molecule type" value="Genomic_DNA"/>
</dbReference>
<sequence length="145" mass="16279">MGNIKIVKGTFETQLALEHAGIKAGFPSPAGDYQHETLDFNRDFIRHPEATFYGDVEGDSMKDAGIFDGDRVIIDKAVEAHHGSIVVAFWNGEFTMKYLDLTHKKDGYIELKPANAAYPTFKVEAGDNFEVWGVVIHMIRTFEKL</sequence>
<reference evidence="9" key="1">
    <citation type="submission" date="2019-04" db="EMBL/GenBank/DDBJ databases">
        <title>Evolution of Biomass-Degrading Anaerobic Consortia Revealed by Metagenomics.</title>
        <authorList>
            <person name="Peng X."/>
        </authorList>
    </citation>
    <scope>NUCLEOTIDE SEQUENCE</scope>
    <source>
        <strain evidence="9">SIG140</strain>
    </source>
</reference>
<keyword evidence="3 7" id="KW-0378">Hydrolase</keyword>
<dbReference type="GO" id="GO:0006281">
    <property type="term" value="P:DNA repair"/>
    <property type="evidence" value="ECO:0007669"/>
    <property type="project" value="UniProtKB-KW"/>
</dbReference>
<evidence type="ECO:0000313" key="9">
    <source>
        <dbReference type="EMBL" id="MBE6270362.1"/>
    </source>
</evidence>
<dbReference type="Pfam" id="PF00717">
    <property type="entry name" value="Peptidase_S24"/>
    <property type="match status" value="1"/>
</dbReference>
<keyword evidence="2" id="KW-0227">DNA damage</keyword>
<protein>
    <submittedName>
        <fullName evidence="9">Translesion error-prone DNA polymerase V autoproteolytic subunit</fullName>
        <ecNumber evidence="9">2.7.7.7</ecNumber>
    </submittedName>
</protein>
<dbReference type="SUPFAM" id="SSF51306">
    <property type="entry name" value="LexA/Signal peptidase"/>
    <property type="match status" value="1"/>
</dbReference>
<comment type="similarity">
    <text evidence="1 7">Belongs to the peptidase S24 family.</text>
</comment>
<dbReference type="Proteomes" id="UP000806522">
    <property type="component" value="Unassembled WGS sequence"/>
</dbReference>
<dbReference type="InterPro" id="IPR015927">
    <property type="entry name" value="Peptidase_S24_S26A/B/C"/>
</dbReference>
<dbReference type="InterPro" id="IPR036286">
    <property type="entry name" value="LexA/Signal_pep-like_sf"/>
</dbReference>
<dbReference type="GO" id="GO:0006355">
    <property type="term" value="P:regulation of DNA-templated transcription"/>
    <property type="evidence" value="ECO:0007669"/>
    <property type="project" value="InterPro"/>
</dbReference>
<keyword evidence="9" id="KW-0548">Nucleotidyltransferase</keyword>
<evidence type="ECO:0000256" key="6">
    <source>
        <dbReference type="ARBA" id="ARBA00023236"/>
    </source>
</evidence>
<evidence type="ECO:0000256" key="5">
    <source>
        <dbReference type="ARBA" id="ARBA00023204"/>
    </source>
</evidence>
<accession>A0A9D5S9U0</accession>
<keyword evidence="9" id="KW-0808">Transferase</keyword>
<evidence type="ECO:0000256" key="2">
    <source>
        <dbReference type="ARBA" id="ARBA00022763"/>
    </source>
</evidence>
<keyword evidence="5" id="KW-0234">DNA repair</keyword>
<dbReference type="InterPro" id="IPR050077">
    <property type="entry name" value="LexA_repressor"/>
</dbReference>
<evidence type="ECO:0000259" key="8">
    <source>
        <dbReference type="Pfam" id="PF00717"/>
    </source>
</evidence>
<evidence type="ECO:0000313" key="10">
    <source>
        <dbReference type="Proteomes" id="UP000806522"/>
    </source>
</evidence>
<dbReference type="PANTHER" id="PTHR33516:SF2">
    <property type="entry name" value="LEXA REPRESSOR-RELATED"/>
    <property type="match status" value="1"/>
</dbReference>
<keyword evidence="4 7" id="KW-0068">Autocatalytic cleavage</keyword>
<evidence type="ECO:0000256" key="1">
    <source>
        <dbReference type="ARBA" id="ARBA00007484"/>
    </source>
</evidence>
<dbReference type="InterPro" id="IPR006197">
    <property type="entry name" value="Peptidase_S24_LexA"/>
</dbReference>
<evidence type="ECO:0000256" key="7">
    <source>
        <dbReference type="RuleBase" id="RU003991"/>
    </source>
</evidence>
<gene>
    <name evidence="9" type="primary">umuD</name>
    <name evidence="9" type="ORF">E7101_05355</name>
</gene>